<evidence type="ECO:0000259" key="2">
    <source>
        <dbReference type="Pfam" id="PF15787"/>
    </source>
</evidence>
<reference evidence="4" key="1">
    <citation type="submission" date="2025-08" db="UniProtKB">
        <authorList>
            <consortium name="RefSeq"/>
        </authorList>
    </citation>
    <scope>IDENTIFICATION</scope>
    <source>
        <tissue evidence="4">Muscle</tissue>
    </source>
</reference>
<dbReference type="PANTHER" id="PTHR13743">
    <property type="entry name" value="BEIGE/BEACH-RELATED"/>
    <property type="match status" value="1"/>
</dbReference>
<feature type="domain" description="DUF4704" evidence="2">
    <location>
        <begin position="579"/>
        <end position="896"/>
    </location>
</feature>
<evidence type="ECO:0000313" key="4">
    <source>
        <dbReference type="RefSeq" id="XP_022253389.1"/>
    </source>
</evidence>
<proteinExistence type="predicted"/>
<accession>A0ABM1TBY3</accession>
<dbReference type="InterPro" id="IPR031570">
    <property type="entry name" value="NBEA/BDCP_DUF4704"/>
</dbReference>
<dbReference type="RefSeq" id="XP_022253389.1">
    <property type="nucleotide sequence ID" value="XM_022397681.1"/>
</dbReference>
<sequence>MDGFMRTLVKLCTGDSGDSHLVDILQMIETFQDLLSHKDALSVRKVFKDFHHSRVLVDLLLDMKLTGSNRQKLAAAVVNTLTIFVACGTRHKYHFLEAVGFEKLFTNLEALGEPSQALLEALFSLSTESSPRSSEVSIRNAQVMCAIIRWLPSISSWDLQAWTVDQILKICHSNIHSNVSCFQAHLSSVILSVLENEKMLGGKTVGCLLKLLGNLGSHSMTLKELKQLILLLRPDTENMQFPYTLSLMYTLSSMAKKEGWLEASHFFHFQELQDGITIHGIRKWPGIGFVFHGWLRLDKLHHKPDISLKRPLRRFQLYSFLNSYGAGFEAFFTEDQCLVVATSTKKDYHAACVIDQPLNDGAWHCIDICHSPARRPFTQSCVTVYIDGRQKLTAQLKFPSLSESFTYCRLGTGGQRTSLLGHHANNNGESVTDSTSMSIGGAALNHLTSFIDKERLMSVASNVTLPRSIQNVFRVEHDPAVQVCSVGLQDSNWGLPVSLHGQIGSVCLFHDVLLLSQIKCLYLQGPNSTDIFNVEKYPEIGDLANSLIFRFDAKAYSAGRCVDLSPYRLFDGHVTGTHVSTAAVKDLLKPLGGFPALYPLLENAGKMLRSQQPDFCGLSPQNEGKDTEDLSEEWVVLSSRTHAVEWRVHQNQVASFLLLVLHMIQGHPQNQDELLEKSGIPIIGALMQKIPSSLVDVNLLMATQLLVEGAASCEKSAELLRSIYQYILFDFAIWSKGTFPVRIGHIQYLSTIIKDDWKYFRKHYGTQYFLDTIQAFYSNCTLLTTEDVKTIRMSLFGLMKFYLSRSVNFQEISALLGFLITVKEEEMVGEVLETLQALVESPHAKDQLFLLLYEPSCGELLYGILLNQDFSSVLKTKVLRLISSLLKSDKVYEKFKSRLRLHDIGISSLTTLLTPQQFSPEMVSYLLDQTLMTETAESFQGALSFLSFIRNMEVGVKFNAIKKFLCIIQEKSSCLTTVANQIGWQECLLGLLIKQPISGVTDPLSSCDLIDLSSDVEQKESQQDIGISETEKATRTESPSVKRRLSLRRLSQHSSSSLRSLEESLSSLPKTPQFLLQLKDHIFDFEIPHLLDRPRSNSQISSTDDVSTIVGDEKLDDDIQDSSSTSIDFHDKASSIEQNIVLDGEQVESDVPTNLHDALCTAVCEAVFLVMWRGFQASGKESWIERGEVFACINMLALSNHLYQSHLDIKRYILELTLESCLGDLQETGQASATHTENAMELMKIVYDFVVLENVKDDRRLSVKLLEDVLSLLDVLLVFEDYAGEEGWLEMAEMGLGIILVCASCENLELCAIATAKLHALVQTRPHASLNETCYLLTTVDRVLTRSVEGDQEHYSFLIPVVRALLDKVIGSLQGSQYLQGLPDTVAGPAFFEDFQHYILSQEWRLFINK</sequence>
<dbReference type="Proteomes" id="UP000694941">
    <property type="component" value="Unplaced"/>
</dbReference>
<feature type="non-terminal residue" evidence="4">
    <location>
        <position position="1410"/>
    </location>
</feature>
<dbReference type="InterPro" id="IPR016024">
    <property type="entry name" value="ARM-type_fold"/>
</dbReference>
<dbReference type="Pfam" id="PF15787">
    <property type="entry name" value="DUF4704"/>
    <property type="match status" value="1"/>
</dbReference>
<dbReference type="SUPFAM" id="SSF48371">
    <property type="entry name" value="ARM repeat"/>
    <property type="match status" value="1"/>
</dbReference>
<name>A0ABM1TBY3_LIMPO</name>
<evidence type="ECO:0000313" key="3">
    <source>
        <dbReference type="Proteomes" id="UP000694941"/>
    </source>
</evidence>
<dbReference type="GeneID" id="106469228"/>
<dbReference type="InterPro" id="IPR050865">
    <property type="entry name" value="BEACH_Domain"/>
</dbReference>
<keyword evidence="3" id="KW-1185">Reference proteome</keyword>
<dbReference type="Pfam" id="PF16057">
    <property type="entry name" value="DUF4800"/>
    <property type="match status" value="1"/>
</dbReference>
<feature type="region of interest" description="Disordered" evidence="1">
    <location>
        <begin position="1020"/>
        <end position="1049"/>
    </location>
</feature>
<evidence type="ECO:0000256" key="1">
    <source>
        <dbReference type="SAM" id="MobiDB-lite"/>
    </source>
</evidence>
<gene>
    <name evidence="4" type="primary">LOC106469228</name>
</gene>
<organism evidence="3 4">
    <name type="scientific">Limulus polyphemus</name>
    <name type="common">Atlantic horseshoe crab</name>
    <dbReference type="NCBI Taxonomy" id="6850"/>
    <lineage>
        <taxon>Eukaryota</taxon>
        <taxon>Metazoa</taxon>
        <taxon>Ecdysozoa</taxon>
        <taxon>Arthropoda</taxon>
        <taxon>Chelicerata</taxon>
        <taxon>Merostomata</taxon>
        <taxon>Xiphosura</taxon>
        <taxon>Limulidae</taxon>
        <taxon>Limulus</taxon>
    </lineage>
</organism>
<dbReference type="PANTHER" id="PTHR13743:SF112">
    <property type="entry name" value="BEACH DOMAIN-CONTAINING PROTEIN"/>
    <property type="match status" value="1"/>
</dbReference>
<protein>
    <submittedName>
        <fullName evidence="4">Neurobeachin-like protein 1</fullName>
    </submittedName>
</protein>